<feature type="compositionally biased region" description="Low complexity" evidence="1">
    <location>
        <begin position="1"/>
        <end position="21"/>
    </location>
</feature>
<evidence type="ECO:0000313" key="3">
    <source>
        <dbReference type="Proteomes" id="UP000271974"/>
    </source>
</evidence>
<organism evidence="2 3">
    <name type="scientific">Elysia chlorotica</name>
    <name type="common">Eastern emerald elysia</name>
    <name type="synonym">Sea slug</name>
    <dbReference type="NCBI Taxonomy" id="188477"/>
    <lineage>
        <taxon>Eukaryota</taxon>
        <taxon>Metazoa</taxon>
        <taxon>Spiralia</taxon>
        <taxon>Lophotrochozoa</taxon>
        <taxon>Mollusca</taxon>
        <taxon>Gastropoda</taxon>
        <taxon>Heterobranchia</taxon>
        <taxon>Euthyneura</taxon>
        <taxon>Panpulmonata</taxon>
        <taxon>Sacoglossa</taxon>
        <taxon>Placobranchoidea</taxon>
        <taxon>Plakobranchidae</taxon>
        <taxon>Elysia</taxon>
    </lineage>
</organism>
<accession>A0A433UC58</accession>
<feature type="compositionally biased region" description="Basic and acidic residues" evidence="1">
    <location>
        <begin position="31"/>
        <end position="41"/>
    </location>
</feature>
<dbReference type="OrthoDB" id="10632475at2759"/>
<feature type="compositionally biased region" description="Low complexity" evidence="1">
    <location>
        <begin position="65"/>
        <end position="74"/>
    </location>
</feature>
<feature type="compositionally biased region" description="Basic and acidic residues" evidence="1">
    <location>
        <begin position="76"/>
        <end position="86"/>
    </location>
</feature>
<dbReference type="AlphaFoldDB" id="A0A433UC58"/>
<feature type="compositionally biased region" description="Pro residues" evidence="1">
    <location>
        <begin position="95"/>
        <end position="106"/>
    </location>
</feature>
<evidence type="ECO:0000256" key="1">
    <source>
        <dbReference type="SAM" id="MobiDB-lite"/>
    </source>
</evidence>
<feature type="region of interest" description="Disordered" evidence="1">
    <location>
        <begin position="124"/>
        <end position="175"/>
    </location>
</feature>
<reference evidence="2 3" key="1">
    <citation type="submission" date="2019-01" db="EMBL/GenBank/DDBJ databases">
        <title>A draft genome assembly of the solar-powered sea slug Elysia chlorotica.</title>
        <authorList>
            <person name="Cai H."/>
            <person name="Li Q."/>
            <person name="Fang X."/>
            <person name="Li J."/>
            <person name="Curtis N.E."/>
            <person name="Altenburger A."/>
            <person name="Shibata T."/>
            <person name="Feng M."/>
            <person name="Maeda T."/>
            <person name="Schwartz J.A."/>
            <person name="Shigenobu S."/>
            <person name="Lundholm N."/>
            <person name="Nishiyama T."/>
            <person name="Yang H."/>
            <person name="Hasebe M."/>
            <person name="Li S."/>
            <person name="Pierce S.K."/>
            <person name="Wang J."/>
        </authorList>
    </citation>
    <scope>NUCLEOTIDE SEQUENCE [LARGE SCALE GENOMIC DNA]</scope>
    <source>
        <strain evidence="2">EC2010</strain>
        <tissue evidence="2">Whole organism of an adult</tissue>
    </source>
</reference>
<keyword evidence="3" id="KW-1185">Reference proteome</keyword>
<proteinExistence type="predicted"/>
<evidence type="ECO:0000313" key="2">
    <source>
        <dbReference type="EMBL" id="RUS91334.1"/>
    </source>
</evidence>
<protein>
    <submittedName>
        <fullName evidence="2">Uncharacterized protein</fullName>
    </submittedName>
</protein>
<sequence>MQRTRSNSSSSWQQQQQVARSTLTRQQSDILYDRRDVEHVQPKSYGSSHSTPPLSPRAASPIGPTSTTTYTQYRTVHRDITDETRVAKKAAPPVQASPPPPQPPPTINHHYITEVFVHRTDLHDKTDSSSRLDELERNLEKASTLPKQKSSPPLQKKQTPTQHAPPPAPVAEDEIMPVKKANKVFQEAVSRFAALPL</sequence>
<comment type="caution">
    <text evidence="2">The sequence shown here is derived from an EMBL/GenBank/DDBJ whole genome shotgun (WGS) entry which is preliminary data.</text>
</comment>
<feature type="region of interest" description="Disordered" evidence="1">
    <location>
        <begin position="1"/>
        <end position="108"/>
    </location>
</feature>
<dbReference type="EMBL" id="RQTK01000014">
    <property type="protein sequence ID" value="RUS91334.1"/>
    <property type="molecule type" value="Genomic_DNA"/>
</dbReference>
<feature type="compositionally biased region" description="Low complexity" evidence="1">
    <location>
        <begin position="145"/>
        <end position="162"/>
    </location>
</feature>
<gene>
    <name evidence="2" type="ORF">EGW08_000948</name>
</gene>
<name>A0A433UC58_ELYCH</name>
<dbReference type="Proteomes" id="UP000271974">
    <property type="component" value="Unassembled WGS sequence"/>
</dbReference>
<feature type="compositionally biased region" description="Basic and acidic residues" evidence="1">
    <location>
        <begin position="124"/>
        <end position="140"/>
    </location>
</feature>